<reference evidence="5" key="1">
    <citation type="journal article" date="2019" name="Int. J. Syst. Evol. Microbiol.">
        <title>The Global Catalogue of Microorganisms (GCM) 10K type strain sequencing project: providing services to taxonomists for standard genome sequencing and annotation.</title>
        <authorList>
            <consortium name="The Broad Institute Genomics Platform"/>
            <consortium name="The Broad Institute Genome Sequencing Center for Infectious Disease"/>
            <person name="Wu L."/>
            <person name="Ma J."/>
        </authorList>
    </citation>
    <scope>NUCLEOTIDE SEQUENCE [LARGE SCALE GENOMIC DNA]</scope>
    <source>
        <strain evidence="5">KCTC 32255</strain>
    </source>
</reference>
<dbReference type="EMBL" id="JBHSXX010000001">
    <property type="protein sequence ID" value="MFC6869269.1"/>
    <property type="molecule type" value="Genomic_DNA"/>
</dbReference>
<protein>
    <submittedName>
        <fullName evidence="4">CpaE family protein</fullName>
    </submittedName>
</protein>
<keyword evidence="1" id="KW-0547">Nucleotide-binding</keyword>
<evidence type="ECO:0000313" key="5">
    <source>
        <dbReference type="Proteomes" id="UP001596337"/>
    </source>
</evidence>
<gene>
    <name evidence="4" type="ORF">ACFQGD_19180</name>
</gene>
<organism evidence="4 5">
    <name type="scientific">Haloechinothrix salitolerans</name>
    <dbReference type="NCBI Taxonomy" id="926830"/>
    <lineage>
        <taxon>Bacteria</taxon>
        <taxon>Bacillati</taxon>
        <taxon>Actinomycetota</taxon>
        <taxon>Actinomycetes</taxon>
        <taxon>Pseudonocardiales</taxon>
        <taxon>Pseudonocardiaceae</taxon>
        <taxon>Haloechinothrix</taxon>
    </lineage>
</organism>
<proteinExistence type="predicted"/>
<dbReference type="RefSeq" id="WP_345390022.1">
    <property type="nucleotide sequence ID" value="NZ_BAABLA010000003.1"/>
</dbReference>
<dbReference type="Pfam" id="PF10609">
    <property type="entry name" value="ParA"/>
    <property type="match status" value="1"/>
</dbReference>
<comment type="caution">
    <text evidence="4">The sequence shown here is derived from an EMBL/GenBank/DDBJ whole genome shotgun (WGS) entry which is preliminary data.</text>
</comment>
<dbReference type="InterPro" id="IPR027417">
    <property type="entry name" value="P-loop_NTPase"/>
</dbReference>
<evidence type="ECO:0000313" key="4">
    <source>
        <dbReference type="EMBL" id="MFC6869269.1"/>
    </source>
</evidence>
<evidence type="ECO:0000256" key="1">
    <source>
        <dbReference type="ARBA" id="ARBA00022741"/>
    </source>
</evidence>
<dbReference type="Proteomes" id="UP001596337">
    <property type="component" value="Unassembled WGS sequence"/>
</dbReference>
<dbReference type="Gene3D" id="3.40.50.300">
    <property type="entry name" value="P-loop containing nucleotide triphosphate hydrolases"/>
    <property type="match status" value="1"/>
</dbReference>
<feature type="region of interest" description="Disordered" evidence="3">
    <location>
        <begin position="377"/>
        <end position="403"/>
    </location>
</feature>
<name>A0ABW2C3C6_9PSEU</name>
<sequence>MSILWQAVGRSPELAASIGGRVRAADTLADVEQLLTADSSETLVVIGPDIETEAALAFAAGQRLRRPALGVVLLREHVDVDLLTRALRSGVREVVTAGEFAELAQACERSRALSRSAPVPHAEAEAGKGQVVTVFSAKGGCGKTTLAVNLALALADGGARSVCLVDLDLAFGDVAINLQLDPNRTLTNALSMVGRMDETGATSLLTPYRDGLSVLMAPVTPGEAEKIPAALVTELLDALRKTVDYVVVDTPSQFSEHVLNAMDASQHHVLLTTPDVPALKNLRLTLDMLDLLSYPREMRSVVLNRSDAKVGLSTEDVARVVRAPIAAYIPSSRDVPISINKGTPIWTSTPQHAVSQAITRFARESLVTVSSATAAEAIETSHDSRVPSPRKQGTFARLRKGRR</sequence>
<dbReference type="PANTHER" id="PTHR43384:SF13">
    <property type="entry name" value="SLR0110 PROTEIN"/>
    <property type="match status" value="1"/>
</dbReference>
<keyword evidence="5" id="KW-1185">Reference proteome</keyword>
<evidence type="ECO:0000256" key="2">
    <source>
        <dbReference type="ARBA" id="ARBA00022840"/>
    </source>
</evidence>
<dbReference type="InterPro" id="IPR050625">
    <property type="entry name" value="ParA/MinD_ATPase"/>
</dbReference>
<dbReference type="SUPFAM" id="SSF52540">
    <property type="entry name" value="P-loop containing nucleoside triphosphate hydrolases"/>
    <property type="match status" value="1"/>
</dbReference>
<keyword evidence="2" id="KW-0067">ATP-binding</keyword>
<dbReference type="InterPro" id="IPR033756">
    <property type="entry name" value="YlxH/NBP35"/>
</dbReference>
<accession>A0ABW2C3C6</accession>
<dbReference type="PANTHER" id="PTHR43384">
    <property type="entry name" value="SEPTUM SITE-DETERMINING PROTEIN MIND HOMOLOG, CHLOROPLASTIC-RELATED"/>
    <property type="match status" value="1"/>
</dbReference>
<evidence type="ECO:0000256" key="3">
    <source>
        <dbReference type="SAM" id="MobiDB-lite"/>
    </source>
</evidence>